<accession>A0A845MGE5</accession>
<organism evidence="2 3">
    <name type="scientific">Sneathiella chungangensis</name>
    <dbReference type="NCBI Taxonomy" id="1418234"/>
    <lineage>
        <taxon>Bacteria</taxon>
        <taxon>Pseudomonadati</taxon>
        <taxon>Pseudomonadota</taxon>
        <taxon>Alphaproteobacteria</taxon>
        <taxon>Sneathiellales</taxon>
        <taxon>Sneathiellaceae</taxon>
        <taxon>Sneathiella</taxon>
    </lineage>
</organism>
<feature type="transmembrane region" description="Helical" evidence="1">
    <location>
        <begin position="20"/>
        <end position="42"/>
    </location>
</feature>
<name>A0A845MGE5_9PROT</name>
<reference evidence="2 3" key="1">
    <citation type="journal article" date="2014" name="Int. J. Syst. Evol. Microbiol.">
        <title>Sneathiella chungangensis sp. nov., isolated from a marine sand, and emended description of the genus Sneathiella.</title>
        <authorList>
            <person name="Siamphan C."/>
            <person name="Kim H."/>
            <person name="Lee J.S."/>
            <person name="Kim W."/>
        </authorList>
    </citation>
    <scope>NUCLEOTIDE SEQUENCE [LARGE SCALE GENOMIC DNA]</scope>
    <source>
        <strain evidence="2 3">KCTC 32476</strain>
    </source>
</reference>
<gene>
    <name evidence="2" type="ORF">GQF03_07260</name>
</gene>
<dbReference type="Proteomes" id="UP000445696">
    <property type="component" value="Unassembled WGS sequence"/>
</dbReference>
<evidence type="ECO:0000313" key="2">
    <source>
        <dbReference type="EMBL" id="MZR22124.1"/>
    </source>
</evidence>
<dbReference type="RefSeq" id="WP_161338582.1">
    <property type="nucleotide sequence ID" value="NZ_JBHSDG010000005.1"/>
</dbReference>
<dbReference type="EMBL" id="WTVA01000003">
    <property type="protein sequence ID" value="MZR22124.1"/>
    <property type="molecule type" value="Genomic_DNA"/>
</dbReference>
<keyword evidence="1" id="KW-1133">Transmembrane helix</keyword>
<evidence type="ECO:0000313" key="3">
    <source>
        <dbReference type="Proteomes" id="UP000445696"/>
    </source>
</evidence>
<evidence type="ECO:0000256" key="1">
    <source>
        <dbReference type="SAM" id="Phobius"/>
    </source>
</evidence>
<comment type="caution">
    <text evidence="2">The sequence shown here is derived from an EMBL/GenBank/DDBJ whole genome shotgun (WGS) entry which is preliminary data.</text>
</comment>
<proteinExistence type="predicted"/>
<keyword evidence="1" id="KW-0812">Transmembrane</keyword>
<keyword evidence="3" id="KW-1185">Reference proteome</keyword>
<sequence>MSDQSDQDPGPNLTLLKWVVGILGFLIVLFAGIIAVTIFARLTATETETPPMEDEAALPASRGAPLAVFGDIRLPIPDDMDVLALTPSQERLFVTLGTEGAARLILVVSLNDGRVLGSFNLEKDGIQ</sequence>
<dbReference type="AlphaFoldDB" id="A0A845MGE5"/>
<protein>
    <submittedName>
        <fullName evidence="2">Uncharacterized protein</fullName>
    </submittedName>
</protein>
<keyword evidence="1" id="KW-0472">Membrane</keyword>